<protein>
    <recommendedName>
        <fullName evidence="4">Pre-C2HC domain-containing protein</fullName>
    </recommendedName>
</protein>
<feature type="region of interest" description="Disordered" evidence="1">
    <location>
        <begin position="30"/>
        <end position="117"/>
    </location>
</feature>
<feature type="compositionally biased region" description="Low complexity" evidence="1">
    <location>
        <begin position="63"/>
        <end position="78"/>
    </location>
</feature>
<organism evidence="2 3">
    <name type="scientific">Cotesia glomerata</name>
    <name type="common">Lepidopteran parasitic wasp</name>
    <name type="synonym">Apanteles glomeratus</name>
    <dbReference type="NCBI Taxonomy" id="32391"/>
    <lineage>
        <taxon>Eukaryota</taxon>
        <taxon>Metazoa</taxon>
        <taxon>Ecdysozoa</taxon>
        <taxon>Arthropoda</taxon>
        <taxon>Hexapoda</taxon>
        <taxon>Insecta</taxon>
        <taxon>Pterygota</taxon>
        <taxon>Neoptera</taxon>
        <taxon>Endopterygota</taxon>
        <taxon>Hymenoptera</taxon>
        <taxon>Apocrita</taxon>
        <taxon>Ichneumonoidea</taxon>
        <taxon>Braconidae</taxon>
        <taxon>Microgastrinae</taxon>
        <taxon>Cotesia</taxon>
    </lineage>
</organism>
<accession>A0AAV7IGY0</accession>
<evidence type="ECO:0000256" key="1">
    <source>
        <dbReference type="SAM" id="MobiDB-lite"/>
    </source>
</evidence>
<dbReference type="Proteomes" id="UP000826195">
    <property type="component" value="Unassembled WGS sequence"/>
</dbReference>
<feature type="non-terminal residue" evidence="2">
    <location>
        <position position="341"/>
    </location>
</feature>
<feature type="region of interest" description="Disordered" evidence="1">
    <location>
        <begin position="275"/>
        <end position="320"/>
    </location>
</feature>
<feature type="compositionally biased region" description="Polar residues" evidence="1">
    <location>
        <begin position="79"/>
        <end position="92"/>
    </location>
</feature>
<comment type="caution">
    <text evidence="2">The sequence shown here is derived from an EMBL/GenBank/DDBJ whole genome shotgun (WGS) entry which is preliminary data.</text>
</comment>
<sequence>MKKDKTNVPVPIDNITNQLYKKFTKSQKEVKILPKKRQRIDYEPIPQNKKIHLPPKENKEKANPVNNSQQPNNQLPQPGVSNTNTKNSNPIASDSEVEVDLTQEEMKSQDAAQPKDNIRLPPIMVTIQNISNVNMITQLAATTCKDKVTFKFVSNQTLNIHTHCKLDFINLKTKLDTEDYKFFTYSIKNKKPRHLVLRGLPELPIQDLEAEIKTQITSITRVIRMKQKPTSTGNPLYLVTVPNPNQLNVLRQIKYLKFFKEHHFPGLAPVQHRWNQGSSPAITNSTNQQATPIHSNLSTTSRQPESQISPSTHASAYNNQVCPSVNPLNDIPKVQELFDEI</sequence>
<proteinExistence type="predicted"/>
<reference evidence="2 3" key="1">
    <citation type="journal article" date="2021" name="J. Hered.">
        <title>A chromosome-level genome assembly of the parasitoid wasp, Cotesia glomerata (Hymenoptera: Braconidae).</title>
        <authorList>
            <person name="Pinto B.J."/>
            <person name="Weis J.J."/>
            <person name="Gamble T."/>
            <person name="Ode P.J."/>
            <person name="Paul R."/>
            <person name="Zaspel J.M."/>
        </authorList>
    </citation>
    <scope>NUCLEOTIDE SEQUENCE [LARGE SCALE GENOMIC DNA]</scope>
    <source>
        <strain evidence="2">CgM1</strain>
    </source>
</reference>
<keyword evidence="3" id="KW-1185">Reference proteome</keyword>
<evidence type="ECO:0000313" key="2">
    <source>
        <dbReference type="EMBL" id="KAH0549654.1"/>
    </source>
</evidence>
<name>A0AAV7IGY0_COTGL</name>
<evidence type="ECO:0000313" key="3">
    <source>
        <dbReference type="Proteomes" id="UP000826195"/>
    </source>
</evidence>
<evidence type="ECO:0008006" key="4">
    <source>
        <dbReference type="Google" id="ProtNLM"/>
    </source>
</evidence>
<dbReference type="EMBL" id="JAHXZJ010001864">
    <property type="protein sequence ID" value="KAH0549654.1"/>
    <property type="molecule type" value="Genomic_DNA"/>
</dbReference>
<gene>
    <name evidence="2" type="ORF">KQX54_011791</name>
</gene>
<dbReference type="AlphaFoldDB" id="A0AAV7IGY0"/>